<dbReference type="AlphaFoldDB" id="U2MBJ3"/>
<sequence>MVTLLHFILIMILTAGIIGGIAIYIIYTRVKNASRNFRAQFGGSSKGQRRPKQTHTANGEIIIDNRTQNGTSRKIFSKNEGEYIDFKEEKSS</sequence>
<dbReference type="PATRIC" id="fig|1081904.3.peg.1998"/>
<protein>
    <recommendedName>
        <fullName evidence="5">DUF4834 family protein</fullName>
    </recommendedName>
</protein>
<accession>U2MBJ3</accession>
<evidence type="ECO:0000256" key="1">
    <source>
        <dbReference type="SAM" id="MobiDB-lite"/>
    </source>
</evidence>
<dbReference type="EMBL" id="AWET01000044">
    <property type="protein sequence ID" value="ERJ99039.1"/>
    <property type="molecule type" value="Genomic_DNA"/>
</dbReference>
<dbReference type="Pfam" id="PF16118">
    <property type="entry name" value="DUF4834"/>
    <property type="match status" value="1"/>
</dbReference>
<comment type="caution">
    <text evidence="3">The sequence shown here is derived from an EMBL/GenBank/DDBJ whole genome shotgun (WGS) entry which is preliminary data.</text>
</comment>
<evidence type="ECO:0000313" key="3">
    <source>
        <dbReference type="EMBL" id="ERJ99039.1"/>
    </source>
</evidence>
<feature type="transmembrane region" description="Helical" evidence="2">
    <location>
        <begin position="6"/>
        <end position="27"/>
    </location>
</feature>
<gene>
    <name evidence="3" type="ORF">HMPREF1218_1220</name>
</gene>
<dbReference type="RefSeq" id="WP_021584495.1">
    <property type="nucleotide sequence ID" value="NZ_AWET01000044.1"/>
</dbReference>
<keyword evidence="4" id="KW-1185">Reference proteome</keyword>
<evidence type="ECO:0008006" key="5">
    <source>
        <dbReference type="Google" id="ProtNLM"/>
    </source>
</evidence>
<keyword evidence="2" id="KW-0812">Transmembrane</keyword>
<dbReference type="InterPro" id="IPR032272">
    <property type="entry name" value="DUF4834"/>
</dbReference>
<reference evidence="3 4" key="1">
    <citation type="submission" date="2013-08" db="EMBL/GenBank/DDBJ databases">
        <authorList>
            <person name="Durkin A.S."/>
            <person name="Haft D.R."/>
            <person name="McCorrison J."/>
            <person name="Torralba M."/>
            <person name="Gillis M."/>
            <person name="Haft D.H."/>
            <person name="Methe B."/>
            <person name="Sutton G."/>
            <person name="Nelson K.E."/>
        </authorList>
    </citation>
    <scope>NUCLEOTIDE SEQUENCE [LARGE SCALE GENOMIC DNA]</scope>
    <source>
        <strain evidence="3 4">F0068</strain>
    </source>
</reference>
<dbReference type="Proteomes" id="UP000016600">
    <property type="component" value="Unassembled WGS sequence"/>
</dbReference>
<name>U2MBJ3_9BACT</name>
<proteinExistence type="predicted"/>
<evidence type="ECO:0000313" key="4">
    <source>
        <dbReference type="Proteomes" id="UP000016600"/>
    </source>
</evidence>
<keyword evidence="2" id="KW-1133">Transmembrane helix</keyword>
<evidence type="ECO:0000256" key="2">
    <source>
        <dbReference type="SAM" id="Phobius"/>
    </source>
</evidence>
<organism evidence="3 4">
    <name type="scientific">Hoylesella pleuritidis F0068</name>
    <dbReference type="NCBI Taxonomy" id="1081904"/>
    <lineage>
        <taxon>Bacteria</taxon>
        <taxon>Pseudomonadati</taxon>
        <taxon>Bacteroidota</taxon>
        <taxon>Bacteroidia</taxon>
        <taxon>Bacteroidales</taxon>
        <taxon>Prevotellaceae</taxon>
        <taxon>Hoylesella</taxon>
    </lineage>
</organism>
<feature type="region of interest" description="Disordered" evidence="1">
    <location>
        <begin position="39"/>
        <end position="64"/>
    </location>
</feature>
<keyword evidence="2" id="KW-0472">Membrane</keyword>